<evidence type="ECO:0000256" key="3">
    <source>
        <dbReference type="ARBA" id="ARBA00022475"/>
    </source>
</evidence>
<dbReference type="Pfam" id="PF00528">
    <property type="entry name" value="BPD_transp_1"/>
    <property type="match status" value="1"/>
</dbReference>
<feature type="transmembrane region" description="Helical" evidence="7">
    <location>
        <begin position="116"/>
        <end position="141"/>
    </location>
</feature>
<keyword evidence="4 7" id="KW-0812">Transmembrane</keyword>
<dbReference type="PANTHER" id="PTHR43163">
    <property type="entry name" value="DIPEPTIDE TRANSPORT SYSTEM PERMEASE PROTEIN DPPB-RELATED"/>
    <property type="match status" value="1"/>
</dbReference>
<evidence type="ECO:0000256" key="1">
    <source>
        <dbReference type="ARBA" id="ARBA00004651"/>
    </source>
</evidence>
<name>A0ABN1TXY1_9ACTN</name>
<proteinExistence type="inferred from homology"/>
<evidence type="ECO:0000313" key="10">
    <source>
        <dbReference type="Proteomes" id="UP001501581"/>
    </source>
</evidence>
<keyword evidence="10" id="KW-1185">Reference proteome</keyword>
<evidence type="ECO:0000256" key="2">
    <source>
        <dbReference type="ARBA" id="ARBA00022448"/>
    </source>
</evidence>
<dbReference type="PROSITE" id="PS50928">
    <property type="entry name" value="ABC_TM1"/>
    <property type="match status" value="1"/>
</dbReference>
<dbReference type="Pfam" id="PF19300">
    <property type="entry name" value="BPD_transp_1_N"/>
    <property type="match status" value="1"/>
</dbReference>
<feature type="transmembrane region" description="Helical" evidence="7">
    <location>
        <begin position="25"/>
        <end position="47"/>
    </location>
</feature>
<organism evidence="9 10">
    <name type="scientific">Nocardioides dubius</name>
    <dbReference type="NCBI Taxonomy" id="317019"/>
    <lineage>
        <taxon>Bacteria</taxon>
        <taxon>Bacillati</taxon>
        <taxon>Actinomycetota</taxon>
        <taxon>Actinomycetes</taxon>
        <taxon>Propionibacteriales</taxon>
        <taxon>Nocardioidaceae</taxon>
        <taxon>Nocardioides</taxon>
    </lineage>
</organism>
<sequence length="336" mass="35476">MTAVAQEVVSPPGLPRGRLRRFVGWLGRLLAAFIPVFLLASLFTFLLGTVSGRSPAVIQLGENATPEAVAAMNAEWGLDRPWIVQYFDWLGSVLTGDFGISWATNVPVGELLAGRAAISLSIAGVALLIGVLLGSLLGALAAQYHGSWFDRGVTVFTSVISVMPPFIVGIALIAIVAVRFEWLPAAGYIPFEQGFWPWLSHIILPAIALSLDTVADMARLLRAGLLNTSKENYVTGAVVRGLSPRRVFFVHTLRNGVGPAIAVLGLKFPNLLGGAVVTESIFQLAGYGLFSAQSAVKGDVPAVQAVLVVAVILVVVFNMAVNSVLAVLNPASKRGV</sequence>
<evidence type="ECO:0000313" key="9">
    <source>
        <dbReference type="EMBL" id="GAA1104022.1"/>
    </source>
</evidence>
<feature type="transmembrane region" description="Helical" evidence="7">
    <location>
        <begin position="302"/>
        <end position="328"/>
    </location>
</feature>
<gene>
    <name evidence="9" type="ORF">GCM10009668_23890</name>
</gene>
<dbReference type="SUPFAM" id="SSF161098">
    <property type="entry name" value="MetI-like"/>
    <property type="match status" value="1"/>
</dbReference>
<feature type="transmembrane region" description="Helical" evidence="7">
    <location>
        <begin position="153"/>
        <end position="178"/>
    </location>
</feature>
<keyword evidence="6 7" id="KW-0472">Membrane</keyword>
<evidence type="ECO:0000256" key="7">
    <source>
        <dbReference type="RuleBase" id="RU363032"/>
    </source>
</evidence>
<comment type="caution">
    <text evidence="9">The sequence shown here is derived from an EMBL/GenBank/DDBJ whole genome shotgun (WGS) entry which is preliminary data.</text>
</comment>
<comment type="subcellular location">
    <subcellularLocation>
        <location evidence="1 7">Cell membrane</location>
        <topology evidence="1 7">Multi-pass membrane protein</topology>
    </subcellularLocation>
</comment>
<comment type="similarity">
    <text evidence="7">Belongs to the binding-protein-dependent transport system permease family.</text>
</comment>
<dbReference type="CDD" id="cd06261">
    <property type="entry name" value="TM_PBP2"/>
    <property type="match status" value="1"/>
</dbReference>
<evidence type="ECO:0000259" key="8">
    <source>
        <dbReference type="PROSITE" id="PS50928"/>
    </source>
</evidence>
<evidence type="ECO:0000256" key="5">
    <source>
        <dbReference type="ARBA" id="ARBA00022989"/>
    </source>
</evidence>
<feature type="transmembrane region" description="Helical" evidence="7">
    <location>
        <begin position="198"/>
        <end position="215"/>
    </location>
</feature>
<protein>
    <submittedName>
        <fullName evidence="9">ABC transporter permease</fullName>
    </submittedName>
</protein>
<dbReference type="PANTHER" id="PTHR43163:SF3">
    <property type="entry name" value="PEPTIDE ABC TRANSPORTER PERMEASE PROTEIN"/>
    <property type="match status" value="1"/>
</dbReference>
<evidence type="ECO:0000256" key="4">
    <source>
        <dbReference type="ARBA" id="ARBA00022692"/>
    </source>
</evidence>
<keyword evidence="3" id="KW-1003">Cell membrane</keyword>
<keyword evidence="5 7" id="KW-1133">Transmembrane helix</keyword>
<dbReference type="EMBL" id="BAAALG010000009">
    <property type="protein sequence ID" value="GAA1104022.1"/>
    <property type="molecule type" value="Genomic_DNA"/>
</dbReference>
<keyword evidence="2 7" id="KW-0813">Transport</keyword>
<feature type="domain" description="ABC transmembrane type-1" evidence="8">
    <location>
        <begin position="116"/>
        <end position="321"/>
    </location>
</feature>
<dbReference type="Proteomes" id="UP001501581">
    <property type="component" value="Unassembled WGS sequence"/>
</dbReference>
<accession>A0ABN1TXY1</accession>
<dbReference type="InterPro" id="IPR035906">
    <property type="entry name" value="MetI-like_sf"/>
</dbReference>
<dbReference type="Gene3D" id="1.10.3720.10">
    <property type="entry name" value="MetI-like"/>
    <property type="match status" value="1"/>
</dbReference>
<dbReference type="RefSeq" id="WP_343994670.1">
    <property type="nucleotide sequence ID" value="NZ_BAAALG010000009.1"/>
</dbReference>
<reference evidence="9 10" key="1">
    <citation type="journal article" date="2019" name="Int. J. Syst. Evol. Microbiol.">
        <title>The Global Catalogue of Microorganisms (GCM) 10K type strain sequencing project: providing services to taxonomists for standard genome sequencing and annotation.</title>
        <authorList>
            <consortium name="The Broad Institute Genomics Platform"/>
            <consortium name="The Broad Institute Genome Sequencing Center for Infectious Disease"/>
            <person name="Wu L."/>
            <person name="Ma J."/>
        </authorList>
    </citation>
    <scope>NUCLEOTIDE SEQUENCE [LARGE SCALE GENOMIC DNA]</scope>
    <source>
        <strain evidence="9 10">JCM 13008</strain>
    </source>
</reference>
<evidence type="ECO:0000256" key="6">
    <source>
        <dbReference type="ARBA" id="ARBA00023136"/>
    </source>
</evidence>
<dbReference type="InterPro" id="IPR000515">
    <property type="entry name" value="MetI-like"/>
</dbReference>
<dbReference type="InterPro" id="IPR045621">
    <property type="entry name" value="BPD_transp_1_N"/>
</dbReference>